<evidence type="ECO:0000313" key="2">
    <source>
        <dbReference type="Proteomes" id="UP000191820"/>
    </source>
</evidence>
<reference evidence="1 2" key="1">
    <citation type="submission" date="2017-03" db="EMBL/GenBank/DDBJ databases">
        <title>Genome sequencing of Shewanella japonica KCTC 22435.</title>
        <authorList>
            <person name="Kim K.M."/>
        </authorList>
    </citation>
    <scope>NUCLEOTIDE SEQUENCE [LARGE SCALE GENOMIC DNA]</scope>
    <source>
        <strain evidence="1 2">KCTC 22435</strain>
    </source>
</reference>
<sequence length="367" mass="41819">MNLIENFELLLAQRQILMSSFQCAPKNVEDNTRSLLVTLNMIQQQAHEEHNSEAFLCANSVVEIVTAFENDVYFSTENQLVVLQLLLQIHLKQRTHDQAKVFELLLNNNQIDLTKYIPSLALVACQFGVEGLQFSMVGKTPEQINQYILFCIYRGKRLKSIAGIASLNLTPLNALYAEMLLEEISEPLALYSRFVENEYCHSPLFEIFVTSLDEQVLTQIFNLMSRDENLNDRVIQLMGFSGFGKFVPFLAKAMQHPAKTLIAFDALRTLLGPGLDSSIPYQRQFEENTQRRAEFLQFYSAKLLNRWQLYAPDTPGVRLLNGVEVSLETVDKILLKSSPVHQRVAKLHQLRLTGEVRTSSMTIKLAS</sequence>
<dbReference type="EMBL" id="CP020472">
    <property type="protein sequence ID" value="ARD22733.1"/>
    <property type="molecule type" value="Genomic_DNA"/>
</dbReference>
<evidence type="ECO:0000313" key="1">
    <source>
        <dbReference type="EMBL" id="ARD22733.1"/>
    </source>
</evidence>
<protein>
    <submittedName>
        <fullName evidence="1">Uncharacterized protein</fullName>
    </submittedName>
</protein>
<gene>
    <name evidence="1" type="ORF">SJ2017_2443</name>
</gene>
<name>A0ABM6JLQ1_9GAMM</name>
<proteinExistence type="predicted"/>
<dbReference type="Proteomes" id="UP000191820">
    <property type="component" value="Chromosome"/>
</dbReference>
<accession>A0ABM6JLQ1</accession>
<keyword evidence="2" id="KW-1185">Reference proteome</keyword>
<organism evidence="1 2">
    <name type="scientific">Shewanella japonica</name>
    <dbReference type="NCBI Taxonomy" id="93973"/>
    <lineage>
        <taxon>Bacteria</taxon>
        <taxon>Pseudomonadati</taxon>
        <taxon>Pseudomonadota</taxon>
        <taxon>Gammaproteobacteria</taxon>
        <taxon>Alteromonadales</taxon>
        <taxon>Shewanellaceae</taxon>
        <taxon>Shewanella</taxon>
    </lineage>
</organism>
<dbReference type="RefSeq" id="WP_080915966.1">
    <property type="nucleotide sequence ID" value="NZ_CP020472.1"/>
</dbReference>